<dbReference type="PANTHER" id="PTHR34773">
    <property type="entry name" value="FLAGELLAR SECRETION CHAPERONE FLIS"/>
    <property type="match status" value="1"/>
</dbReference>
<accession>A0A7Y8D116</accession>
<keyword evidence="5" id="KW-0143">Chaperone</keyword>
<sequence length="131" mass="14172">MMSSHDASAYARVGLESAILAASPHQRISLLFDQYQAALRLAKLHMQAGNTPEKGKAITRAINIVTRGLRASLDLEQGGSIARQLDELYDFVVRLLLRANLENNEESLNAAANLLGTIASAWTAIGPQTED</sequence>
<evidence type="ECO:0000256" key="6">
    <source>
        <dbReference type="PIRNR" id="PIRNR039090"/>
    </source>
</evidence>
<comment type="subcellular location">
    <subcellularLocation>
        <location evidence="1 6">Cytoplasm</location>
        <location evidence="1 6">Cytosol</location>
    </subcellularLocation>
</comment>
<gene>
    <name evidence="7" type="primary">fliS</name>
    <name evidence="7" type="ORF">HX798_00460</name>
</gene>
<comment type="similarity">
    <text evidence="2 6">Belongs to the FliS family.</text>
</comment>
<protein>
    <recommendedName>
        <fullName evidence="6">Flagellar secretion chaperone FliS</fullName>
    </recommendedName>
</protein>
<dbReference type="InterPro" id="IPR036584">
    <property type="entry name" value="FliS_sf"/>
</dbReference>
<dbReference type="PANTHER" id="PTHR34773:SF1">
    <property type="entry name" value="FLAGELLAR SECRETION CHAPERONE FLIS"/>
    <property type="match status" value="1"/>
</dbReference>
<evidence type="ECO:0000256" key="1">
    <source>
        <dbReference type="ARBA" id="ARBA00004514"/>
    </source>
</evidence>
<reference evidence="7 8" key="1">
    <citation type="submission" date="2020-04" db="EMBL/GenBank/DDBJ databases">
        <title>Molecular characterization of pseudomonads from Agaricus bisporus reveal novel blotch 2 pathogens in Western Europe.</title>
        <authorList>
            <person name="Taparia T."/>
            <person name="Krijger M."/>
            <person name="Haynes E."/>
            <person name="Elpinstone J.G."/>
            <person name="Noble R."/>
            <person name="Van Der Wolf J."/>
        </authorList>
    </citation>
    <scope>NUCLEOTIDE SEQUENCE [LARGE SCALE GENOMIC DNA]</scope>
    <source>
        <strain evidence="7 8">P7765</strain>
    </source>
</reference>
<keyword evidence="7" id="KW-0282">Flagellum</keyword>
<evidence type="ECO:0000313" key="7">
    <source>
        <dbReference type="EMBL" id="NWC78753.1"/>
    </source>
</evidence>
<keyword evidence="4 6" id="KW-1005">Bacterial flagellum biogenesis</keyword>
<evidence type="ECO:0000256" key="2">
    <source>
        <dbReference type="ARBA" id="ARBA00008787"/>
    </source>
</evidence>
<dbReference type="NCBIfam" id="TIGR00208">
    <property type="entry name" value="fliS"/>
    <property type="match status" value="1"/>
</dbReference>
<name>A0A7Y8D116_PSEPU</name>
<dbReference type="RefSeq" id="WP_046786922.1">
    <property type="nucleotide sequence ID" value="NZ_JABTYF010000001.1"/>
</dbReference>
<dbReference type="GO" id="GO:0005829">
    <property type="term" value="C:cytosol"/>
    <property type="evidence" value="ECO:0007669"/>
    <property type="project" value="UniProtKB-SubCell"/>
</dbReference>
<dbReference type="Proteomes" id="UP000542695">
    <property type="component" value="Unassembled WGS sequence"/>
</dbReference>
<dbReference type="Pfam" id="PF02561">
    <property type="entry name" value="FliS"/>
    <property type="match status" value="1"/>
</dbReference>
<comment type="caution">
    <text evidence="7">The sequence shown here is derived from an EMBL/GenBank/DDBJ whole genome shotgun (WGS) entry which is preliminary data.</text>
</comment>
<dbReference type="SUPFAM" id="SSF101116">
    <property type="entry name" value="Flagellar export chaperone FliS"/>
    <property type="match status" value="1"/>
</dbReference>
<dbReference type="EMBL" id="JACARV010000002">
    <property type="protein sequence ID" value="NWC78753.1"/>
    <property type="molecule type" value="Genomic_DNA"/>
</dbReference>
<dbReference type="InterPro" id="IPR003713">
    <property type="entry name" value="FliS"/>
</dbReference>
<dbReference type="PIRSF" id="PIRSF039090">
    <property type="entry name" value="Flis"/>
    <property type="match status" value="1"/>
</dbReference>
<evidence type="ECO:0000313" key="8">
    <source>
        <dbReference type="Proteomes" id="UP000542695"/>
    </source>
</evidence>
<evidence type="ECO:0000256" key="5">
    <source>
        <dbReference type="ARBA" id="ARBA00023186"/>
    </source>
</evidence>
<keyword evidence="7" id="KW-0966">Cell projection</keyword>
<evidence type="ECO:0000256" key="3">
    <source>
        <dbReference type="ARBA" id="ARBA00022490"/>
    </source>
</evidence>
<dbReference type="CDD" id="cd16098">
    <property type="entry name" value="FliS"/>
    <property type="match status" value="1"/>
</dbReference>
<evidence type="ECO:0000256" key="4">
    <source>
        <dbReference type="ARBA" id="ARBA00022795"/>
    </source>
</evidence>
<dbReference type="AlphaFoldDB" id="A0A7Y8D116"/>
<organism evidence="7 8">
    <name type="scientific">Pseudomonas putida</name>
    <name type="common">Arthrobacter siderocapsulatus</name>
    <dbReference type="NCBI Taxonomy" id="303"/>
    <lineage>
        <taxon>Bacteria</taxon>
        <taxon>Pseudomonadati</taxon>
        <taxon>Pseudomonadota</taxon>
        <taxon>Gammaproteobacteria</taxon>
        <taxon>Pseudomonadales</taxon>
        <taxon>Pseudomonadaceae</taxon>
        <taxon>Pseudomonas</taxon>
    </lineage>
</organism>
<keyword evidence="7" id="KW-0969">Cilium</keyword>
<keyword evidence="3 6" id="KW-0963">Cytoplasm</keyword>
<dbReference type="GO" id="GO:0044780">
    <property type="term" value="P:bacterial-type flagellum assembly"/>
    <property type="evidence" value="ECO:0007669"/>
    <property type="project" value="InterPro"/>
</dbReference>
<proteinExistence type="inferred from homology"/>
<dbReference type="Gene3D" id="1.20.120.340">
    <property type="entry name" value="Flagellar protein FliS"/>
    <property type="match status" value="1"/>
</dbReference>
<dbReference type="GO" id="GO:0071973">
    <property type="term" value="P:bacterial-type flagellum-dependent cell motility"/>
    <property type="evidence" value="ECO:0007669"/>
    <property type="project" value="TreeGrafter"/>
</dbReference>